<dbReference type="AlphaFoldDB" id="A0AAV4NN79"/>
<dbReference type="Proteomes" id="UP001054945">
    <property type="component" value="Unassembled WGS sequence"/>
</dbReference>
<dbReference type="EMBL" id="BPLR01003444">
    <property type="protein sequence ID" value="GIX84687.1"/>
    <property type="molecule type" value="Genomic_DNA"/>
</dbReference>
<sequence length="103" mass="11510">MTDDARTELDLYQKGVNNSGACPNVNCARYSVAKVILKPKVKRSSNNNVTDDFQLPAKRLTAKINVNNRNNVINVDKFSNLKVNEASDGDASYTPNHNFHLSW</sequence>
<protein>
    <submittedName>
        <fullName evidence="1">Uncharacterized protein</fullName>
    </submittedName>
</protein>
<proteinExistence type="predicted"/>
<gene>
    <name evidence="1" type="ORF">CEXT_677251</name>
</gene>
<evidence type="ECO:0000313" key="2">
    <source>
        <dbReference type="Proteomes" id="UP001054945"/>
    </source>
</evidence>
<reference evidence="1 2" key="1">
    <citation type="submission" date="2021-06" db="EMBL/GenBank/DDBJ databases">
        <title>Caerostris extrusa draft genome.</title>
        <authorList>
            <person name="Kono N."/>
            <person name="Arakawa K."/>
        </authorList>
    </citation>
    <scope>NUCLEOTIDE SEQUENCE [LARGE SCALE GENOMIC DNA]</scope>
</reference>
<accession>A0AAV4NN79</accession>
<comment type="caution">
    <text evidence="1">The sequence shown here is derived from an EMBL/GenBank/DDBJ whole genome shotgun (WGS) entry which is preliminary data.</text>
</comment>
<name>A0AAV4NN79_CAEEX</name>
<keyword evidence="2" id="KW-1185">Reference proteome</keyword>
<evidence type="ECO:0000313" key="1">
    <source>
        <dbReference type="EMBL" id="GIX84687.1"/>
    </source>
</evidence>
<organism evidence="1 2">
    <name type="scientific">Caerostris extrusa</name>
    <name type="common">Bark spider</name>
    <name type="synonym">Caerostris bankana</name>
    <dbReference type="NCBI Taxonomy" id="172846"/>
    <lineage>
        <taxon>Eukaryota</taxon>
        <taxon>Metazoa</taxon>
        <taxon>Ecdysozoa</taxon>
        <taxon>Arthropoda</taxon>
        <taxon>Chelicerata</taxon>
        <taxon>Arachnida</taxon>
        <taxon>Araneae</taxon>
        <taxon>Araneomorphae</taxon>
        <taxon>Entelegynae</taxon>
        <taxon>Araneoidea</taxon>
        <taxon>Araneidae</taxon>
        <taxon>Caerostris</taxon>
    </lineage>
</organism>